<keyword evidence="1" id="KW-1133">Transmembrane helix</keyword>
<feature type="transmembrane region" description="Helical" evidence="1">
    <location>
        <begin position="101"/>
        <end position="124"/>
    </location>
</feature>
<feature type="transmembrane region" description="Helical" evidence="1">
    <location>
        <begin position="144"/>
        <end position="168"/>
    </location>
</feature>
<dbReference type="EMBL" id="VSSQ01000064">
    <property type="protein sequence ID" value="MPL72166.1"/>
    <property type="molecule type" value="Genomic_DNA"/>
</dbReference>
<name>A0A644TYT5_9ZZZZ</name>
<proteinExistence type="predicted"/>
<feature type="transmembrane region" description="Helical" evidence="1">
    <location>
        <begin position="77"/>
        <end position="94"/>
    </location>
</feature>
<evidence type="ECO:0008006" key="3">
    <source>
        <dbReference type="Google" id="ProtNLM"/>
    </source>
</evidence>
<evidence type="ECO:0000256" key="1">
    <source>
        <dbReference type="SAM" id="Phobius"/>
    </source>
</evidence>
<reference evidence="2" key="1">
    <citation type="submission" date="2019-08" db="EMBL/GenBank/DDBJ databases">
        <authorList>
            <person name="Kucharzyk K."/>
            <person name="Murdoch R.W."/>
            <person name="Higgins S."/>
            <person name="Loffler F."/>
        </authorList>
    </citation>
    <scope>NUCLEOTIDE SEQUENCE</scope>
</reference>
<sequence length="178" mass="19380">MHTMEKKFFTTRTVLILSAIAVAAVMRLVPHWPNFTPVAAIALFGGAYINRKALAFLVPLAAMLISDLFLGFHSTLLAVYAAFIITVFIGLKLGKNVKAGNVALASVSSSVIFFLITNFASWMSGMMPYSPDFSGLMQAYAAGIPFFNNGLLGDLFYNTVLFGGFYLISRRYPSIVKA</sequence>
<feature type="transmembrane region" description="Helical" evidence="1">
    <location>
        <begin position="9"/>
        <end position="26"/>
    </location>
</feature>
<organism evidence="2">
    <name type="scientific">bioreactor metagenome</name>
    <dbReference type="NCBI Taxonomy" id="1076179"/>
    <lineage>
        <taxon>unclassified sequences</taxon>
        <taxon>metagenomes</taxon>
        <taxon>ecological metagenomes</taxon>
    </lineage>
</organism>
<keyword evidence="1" id="KW-0812">Transmembrane</keyword>
<keyword evidence="1" id="KW-0472">Membrane</keyword>
<gene>
    <name evidence="2" type="ORF">SDC9_17946</name>
</gene>
<accession>A0A644TYT5</accession>
<protein>
    <recommendedName>
        <fullName evidence="3">ECF transporter S component</fullName>
    </recommendedName>
</protein>
<comment type="caution">
    <text evidence="2">The sequence shown here is derived from an EMBL/GenBank/DDBJ whole genome shotgun (WGS) entry which is preliminary data.</text>
</comment>
<dbReference type="Pfam" id="PF20221">
    <property type="entry name" value="DUF6580"/>
    <property type="match status" value="1"/>
</dbReference>
<evidence type="ECO:0000313" key="2">
    <source>
        <dbReference type="EMBL" id="MPL72166.1"/>
    </source>
</evidence>
<dbReference type="AlphaFoldDB" id="A0A644TYT5"/>
<dbReference type="InterPro" id="IPR046487">
    <property type="entry name" value="DUF6580"/>
</dbReference>